<dbReference type="EMBL" id="JAQIZT010000004">
    <property type="protein sequence ID" value="KAJ6999948.1"/>
    <property type="molecule type" value="Genomic_DNA"/>
</dbReference>
<feature type="transmembrane region" description="Helical" evidence="7">
    <location>
        <begin position="539"/>
        <end position="557"/>
    </location>
</feature>
<keyword evidence="7" id="KW-0472">Membrane</keyword>
<dbReference type="CDD" id="cd03426">
    <property type="entry name" value="NUDIX_CoAse_Nudt7"/>
    <property type="match status" value="3"/>
</dbReference>
<keyword evidence="4" id="KW-0378">Hydrolase</keyword>
<dbReference type="InterPro" id="IPR000086">
    <property type="entry name" value="NUDIX_hydrolase_dom"/>
</dbReference>
<keyword evidence="7" id="KW-0812">Transmembrane</keyword>
<evidence type="ECO:0000256" key="7">
    <source>
        <dbReference type="SAM" id="Phobius"/>
    </source>
</evidence>
<dbReference type="GO" id="GO:0008893">
    <property type="term" value="F:guanosine-3',5'-bis(diphosphate) 3'-diphosphatase activity"/>
    <property type="evidence" value="ECO:0007669"/>
    <property type="project" value="UniProtKB-ARBA"/>
</dbReference>
<dbReference type="GO" id="GO:0015937">
    <property type="term" value="P:coenzyme A biosynthetic process"/>
    <property type="evidence" value="ECO:0007669"/>
    <property type="project" value="UniProtKB-ARBA"/>
</dbReference>
<evidence type="ECO:0000259" key="8">
    <source>
        <dbReference type="PROSITE" id="PS51462"/>
    </source>
</evidence>
<dbReference type="Proteomes" id="UP001164929">
    <property type="component" value="Chromosome 4"/>
</dbReference>
<sequence length="582" mass="65009">MFSLLRTKLLLSSSLHKAPIFTSMDSYGSQRLVALAQQLRFYKPPSLSPDEIEEQNIEESAGKVVSQVGFQESATSIVKDPERFRPNRAAVLVCIFEGDAGGFRVILTKRSSKLSTHSGEISLPGGKADESDKDDFETATREAKEEIGLDPSLVNVVTVLEPFLSKHLLRVIPVIGILTNKKAFKPTPNPAEVEAVFDAPLEMFIKDEDRRVEEREWMGEKYLIHFFDYETGNKKYLIWGLTAGILIKAASVVYQRPPAFVEQNPRFKFPKGEVSLPGGKREEGDADDVETALREATEEIGLDPSLVDVVTVLEPFMTKYAMTVVPVVGILFDKKAFNPAPNMNEVETVFDVPLEMGERSQKLISLSRRLSLYEPPPHLNNPARRQHGIPKSANPKRAAVLICIFEGNDGELRVILTQRSSQLSSHSGPNRLCFDAGEVALPGGKREEGDADDIATALREAKEEIGLDPSLVDVVTVIEPYMTRKAFNPTPDASEVESVFDVPLEMFLKNENRREVEDEWMGDKFLSHFFDYQSGEKGFTIWAFTAAILIRVAAIVYQRPPAFLERRPTLWNGIPDKDLAKL</sequence>
<comment type="caution">
    <text evidence="9">The sequence shown here is derived from an EMBL/GenBank/DDBJ whole genome shotgun (WGS) entry which is preliminary data.</text>
</comment>
<feature type="domain" description="Nudix hydrolase" evidence="8">
    <location>
        <begin position="86"/>
        <end position="242"/>
    </location>
</feature>
<evidence type="ECO:0000256" key="3">
    <source>
        <dbReference type="ARBA" id="ARBA00022723"/>
    </source>
</evidence>
<proteinExistence type="predicted"/>
<dbReference type="GO" id="GO:0005737">
    <property type="term" value="C:cytoplasm"/>
    <property type="evidence" value="ECO:0007669"/>
    <property type="project" value="UniProtKB-ARBA"/>
</dbReference>
<name>A0AAD6W5E5_9ROSI</name>
<dbReference type="GO" id="GO:0015938">
    <property type="term" value="P:coenzyme A catabolic process"/>
    <property type="evidence" value="ECO:0007669"/>
    <property type="project" value="TreeGrafter"/>
</dbReference>
<feature type="domain" description="Nudix hydrolase" evidence="8">
    <location>
        <begin position="238"/>
        <end position="376"/>
    </location>
</feature>
<evidence type="ECO:0000313" key="10">
    <source>
        <dbReference type="Proteomes" id="UP001164929"/>
    </source>
</evidence>
<dbReference type="PANTHER" id="PTHR12992:SF24">
    <property type="entry name" value="PEROXISOMAL COENZYME A DIPHOSPHATASE NUDT7"/>
    <property type="match status" value="1"/>
</dbReference>
<dbReference type="AlphaFoldDB" id="A0AAD6W5E5"/>
<dbReference type="InterPro" id="IPR015797">
    <property type="entry name" value="NUDIX_hydrolase-like_dom_sf"/>
</dbReference>
<dbReference type="GO" id="GO:0006637">
    <property type="term" value="P:acyl-CoA metabolic process"/>
    <property type="evidence" value="ECO:0007669"/>
    <property type="project" value="UniProtKB-ARBA"/>
</dbReference>
<gene>
    <name evidence="9" type="ORF">NC653_010637</name>
</gene>
<dbReference type="SUPFAM" id="SSF55811">
    <property type="entry name" value="Nudix"/>
    <property type="match status" value="3"/>
</dbReference>
<accession>A0AAD6W5E5</accession>
<keyword evidence="6" id="KW-0464">Manganese</keyword>
<evidence type="ECO:0000256" key="4">
    <source>
        <dbReference type="ARBA" id="ARBA00022801"/>
    </source>
</evidence>
<evidence type="ECO:0000256" key="5">
    <source>
        <dbReference type="ARBA" id="ARBA00022842"/>
    </source>
</evidence>
<dbReference type="GO" id="GO:0046872">
    <property type="term" value="F:metal ion binding"/>
    <property type="evidence" value="ECO:0007669"/>
    <property type="project" value="UniProtKB-KW"/>
</dbReference>
<evidence type="ECO:0000256" key="1">
    <source>
        <dbReference type="ARBA" id="ARBA00001936"/>
    </source>
</evidence>
<dbReference type="Pfam" id="PF00293">
    <property type="entry name" value="NUDIX"/>
    <property type="match status" value="3"/>
</dbReference>
<keyword evidence="3" id="KW-0479">Metal-binding</keyword>
<keyword evidence="5" id="KW-0460">Magnesium</keyword>
<keyword evidence="10" id="KW-1185">Reference proteome</keyword>
<comment type="cofactor">
    <cofactor evidence="2">
        <name>Mg(2+)</name>
        <dbReference type="ChEBI" id="CHEBI:18420"/>
    </cofactor>
</comment>
<dbReference type="Gene3D" id="3.90.79.10">
    <property type="entry name" value="Nucleoside Triphosphate Pyrophosphohydrolase"/>
    <property type="match status" value="3"/>
</dbReference>
<dbReference type="GO" id="GO:0010945">
    <property type="term" value="F:coenzyme A diphosphatase activity"/>
    <property type="evidence" value="ECO:0007669"/>
    <property type="project" value="InterPro"/>
</dbReference>
<comment type="cofactor">
    <cofactor evidence="1">
        <name>Mn(2+)</name>
        <dbReference type="ChEBI" id="CHEBI:29035"/>
    </cofactor>
</comment>
<organism evidence="9 10">
    <name type="scientific">Populus alba x Populus x berolinensis</name>
    <dbReference type="NCBI Taxonomy" id="444605"/>
    <lineage>
        <taxon>Eukaryota</taxon>
        <taxon>Viridiplantae</taxon>
        <taxon>Streptophyta</taxon>
        <taxon>Embryophyta</taxon>
        <taxon>Tracheophyta</taxon>
        <taxon>Spermatophyta</taxon>
        <taxon>Magnoliopsida</taxon>
        <taxon>eudicotyledons</taxon>
        <taxon>Gunneridae</taxon>
        <taxon>Pentapetalae</taxon>
        <taxon>rosids</taxon>
        <taxon>fabids</taxon>
        <taxon>Malpighiales</taxon>
        <taxon>Salicaceae</taxon>
        <taxon>Saliceae</taxon>
        <taxon>Populus</taxon>
    </lineage>
</organism>
<dbReference type="FunFam" id="3.90.79.10:FF:000036">
    <property type="entry name" value="Nudix hydrolase 11"/>
    <property type="match status" value="2"/>
</dbReference>
<feature type="domain" description="Nudix hydrolase" evidence="8">
    <location>
        <begin position="395"/>
        <end position="545"/>
    </location>
</feature>
<protein>
    <recommendedName>
        <fullName evidence="8">Nudix hydrolase domain-containing protein</fullName>
    </recommendedName>
</protein>
<evidence type="ECO:0000313" key="9">
    <source>
        <dbReference type="EMBL" id="KAJ6999948.1"/>
    </source>
</evidence>
<dbReference type="InterPro" id="IPR045121">
    <property type="entry name" value="CoAse"/>
</dbReference>
<keyword evidence="7" id="KW-1133">Transmembrane helix</keyword>
<reference evidence="9 10" key="1">
    <citation type="journal article" date="2023" name="Mol. Ecol. Resour.">
        <title>Chromosome-level genome assembly of a triploid poplar Populus alba 'Berolinensis'.</title>
        <authorList>
            <person name="Chen S."/>
            <person name="Yu Y."/>
            <person name="Wang X."/>
            <person name="Wang S."/>
            <person name="Zhang T."/>
            <person name="Zhou Y."/>
            <person name="He R."/>
            <person name="Meng N."/>
            <person name="Wang Y."/>
            <person name="Liu W."/>
            <person name="Liu Z."/>
            <person name="Liu J."/>
            <person name="Guo Q."/>
            <person name="Huang H."/>
            <person name="Sederoff R.R."/>
            <person name="Wang G."/>
            <person name="Qu G."/>
            <person name="Chen S."/>
        </authorList>
    </citation>
    <scope>NUCLEOTIDE SEQUENCE [LARGE SCALE GENOMIC DNA]</scope>
    <source>
        <strain evidence="9">SC-2020</strain>
    </source>
</reference>
<dbReference type="PROSITE" id="PS51462">
    <property type="entry name" value="NUDIX"/>
    <property type="match status" value="3"/>
</dbReference>
<evidence type="ECO:0000256" key="6">
    <source>
        <dbReference type="ARBA" id="ARBA00023211"/>
    </source>
</evidence>
<evidence type="ECO:0000256" key="2">
    <source>
        <dbReference type="ARBA" id="ARBA00001946"/>
    </source>
</evidence>
<dbReference type="PANTHER" id="PTHR12992">
    <property type="entry name" value="NUDIX HYDROLASE"/>
    <property type="match status" value="1"/>
</dbReference>